<feature type="region of interest" description="Disordered" evidence="1">
    <location>
        <begin position="22"/>
        <end position="58"/>
    </location>
</feature>
<organism evidence="2 3">
    <name type="scientific">Frankia alni (strain DSM 45986 / CECT 9034 / ACN14a)</name>
    <dbReference type="NCBI Taxonomy" id="326424"/>
    <lineage>
        <taxon>Bacteria</taxon>
        <taxon>Bacillati</taxon>
        <taxon>Actinomycetota</taxon>
        <taxon>Actinomycetes</taxon>
        <taxon>Frankiales</taxon>
        <taxon>Frankiaceae</taxon>
        <taxon>Frankia</taxon>
    </lineage>
</organism>
<dbReference type="RefSeq" id="WP_011603077.1">
    <property type="nucleotide sequence ID" value="NC_008278.1"/>
</dbReference>
<dbReference type="AlphaFoldDB" id="Q0RPI1"/>
<gene>
    <name evidence="2" type="ordered locus">FRAAL1900</name>
</gene>
<evidence type="ECO:0000256" key="1">
    <source>
        <dbReference type="SAM" id="MobiDB-lite"/>
    </source>
</evidence>
<reference evidence="2 3" key="1">
    <citation type="journal article" date="2007" name="Genome Res.">
        <title>Genome characteristics of facultatively symbiotic Frankia sp. strains reflect host range and host plant biogeography.</title>
        <authorList>
            <person name="Normand P."/>
            <person name="Lapierre P."/>
            <person name="Tisa L.S."/>
            <person name="Gogarten J.P."/>
            <person name="Alloisio N."/>
            <person name="Bagnarol E."/>
            <person name="Bassi C.A."/>
            <person name="Berry A.M."/>
            <person name="Bickhart D.M."/>
            <person name="Choisne N."/>
            <person name="Couloux A."/>
            <person name="Cournoyer B."/>
            <person name="Cruveiller S."/>
            <person name="Daubin V."/>
            <person name="Demange N."/>
            <person name="Francino M.P."/>
            <person name="Goltsman E."/>
            <person name="Huang Y."/>
            <person name="Kopp O.R."/>
            <person name="Labarre L."/>
            <person name="Lapidus A."/>
            <person name="Lavire C."/>
            <person name="Marechal J."/>
            <person name="Martinez M."/>
            <person name="Mastronunzio J.E."/>
            <person name="Mullin B.C."/>
            <person name="Niemann J."/>
            <person name="Pujic P."/>
            <person name="Rawnsley T."/>
            <person name="Rouy Z."/>
            <person name="Schenowitz C."/>
            <person name="Sellstedt A."/>
            <person name="Tavares F."/>
            <person name="Tomkins J.P."/>
            <person name="Vallenet D."/>
            <person name="Valverde C."/>
            <person name="Wall L.G."/>
            <person name="Wang Y."/>
            <person name="Medigue C."/>
            <person name="Benson D.R."/>
        </authorList>
    </citation>
    <scope>NUCLEOTIDE SEQUENCE [LARGE SCALE GENOMIC DNA]</scope>
    <source>
        <strain evidence="3">DSM 45986 / CECT 9034 / ACN14a</strain>
    </source>
</reference>
<accession>Q0RPI1</accession>
<dbReference type="KEGG" id="fal:FRAAL1900"/>
<evidence type="ECO:0000313" key="2">
    <source>
        <dbReference type="EMBL" id="CAJ60550.1"/>
    </source>
</evidence>
<evidence type="ECO:0000313" key="3">
    <source>
        <dbReference type="Proteomes" id="UP000000657"/>
    </source>
</evidence>
<keyword evidence="3" id="KW-1185">Reference proteome</keyword>
<dbReference type="Proteomes" id="UP000000657">
    <property type="component" value="Chromosome"/>
</dbReference>
<name>Q0RPI1_FRAAA</name>
<sequence length="58" mass="6330">MPELLLLGLFAALVGLAAMYGPDTRDRGYGLPAPRPRRRVLRPGSDRRAAGLRLVSSR</sequence>
<dbReference type="EMBL" id="CT573213">
    <property type="protein sequence ID" value="CAJ60550.1"/>
    <property type="molecule type" value="Genomic_DNA"/>
</dbReference>
<dbReference type="HOGENOM" id="CLU_2972827_0_0_11"/>
<proteinExistence type="predicted"/>
<protein>
    <submittedName>
        <fullName evidence="2">Uncharacterized protein</fullName>
    </submittedName>
</protein>